<gene>
    <name evidence="1" type="ORF">R4Z09_26145</name>
</gene>
<proteinExistence type="predicted"/>
<evidence type="ECO:0000313" key="2">
    <source>
        <dbReference type="Proteomes" id="UP001357223"/>
    </source>
</evidence>
<sequence>MVSHFYLKPRIKDIGLTPLNWNHARFYAVAKIHGAGDMDIYEYNETNVIPSEECLYAFIENIK</sequence>
<keyword evidence="2" id="KW-1185">Reference proteome</keyword>
<dbReference type="Proteomes" id="UP001357223">
    <property type="component" value="Chromosome"/>
</dbReference>
<dbReference type="RefSeq" id="WP_338449615.1">
    <property type="nucleotide sequence ID" value="NZ_CP137640.1"/>
</dbReference>
<dbReference type="EMBL" id="CP137640">
    <property type="protein sequence ID" value="WVX80684.1"/>
    <property type="molecule type" value="Genomic_DNA"/>
</dbReference>
<accession>A0ABZ2CAC4</accession>
<evidence type="ECO:0000313" key="1">
    <source>
        <dbReference type="EMBL" id="WVX80684.1"/>
    </source>
</evidence>
<protein>
    <submittedName>
        <fullName evidence="1">Uncharacterized protein</fullName>
    </submittedName>
</protein>
<name>A0ABZ2CAC4_9BACI</name>
<organism evidence="1 2">
    <name type="scientific">Niallia oryzisoli</name>
    <dbReference type="NCBI Taxonomy" id="1737571"/>
    <lineage>
        <taxon>Bacteria</taxon>
        <taxon>Bacillati</taxon>
        <taxon>Bacillota</taxon>
        <taxon>Bacilli</taxon>
        <taxon>Bacillales</taxon>
        <taxon>Bacillaceae</taxon>
        <taxon>Niallia</taxon>
    </lineage>
</organism>
<reference evidence="1 2" key="1">
    <citation type="submission" date="2023-10" db="EMBL/GenBank/DDBJ databases">
        <title>Niallia locisalis sp.nov. isolated from a salt pond sample.</title>
        <authorList>
            <person name="Li X.-J."/>
            <person name="Dong L."/>
        </authorList>
    </citation>
    <scope>NUCLEOTIDE SEQUENCE [LARGE SCALE GENOMIC DNA]</scope>
    <source>
        <strain evidence="1 2">DSM 29761</strain>
    </source>
</reference>